<dbReference type="InterPro" id="IPR001811">
    <property type="entry name" value="Chemokine_IL8-like_dom"/>
</dbReference>
<dbReference type="CTD" id="6373"/>
<dbReference type="GO" id="GO:0005615">
    <property type="term" value="C:extracellular space"/>
    <property type="evidence" value="ECO:0007669"/>
    <property type="project" value="UniProtKB-KW"/>
</dbReference>
<dbReference type="RefSeq" id="XP_034287010.1">
    <property type="nucleotide sequence ID" value="XM_034431119.2"/>
</dbReference>
<gene>
    <name evidence="5" type="primary">CXCL11</name>
</gene>
<evidence type="ECO:0000313" key="4">
    <source>
        <dbReference type="Proteomes" id="UP001652622"/>
    </source>
</evidence>
<evidence type="ECO:0000256" key="2">
    <source>
        <dbReference type="SAM" id="SignalP"/>
    </source>
</evidence>
<reference evidence="5" key="1">
    <citation type="submission" date="2025-08" db="UniProtKB">
        <authorList>
            <consortium name="RefSeq"/>
        </authorList>
    </citation>
    <scope>IDENTIFICATION</scope>
    <source>
        <tissue evidence="5">Blood</tissue>
    </source>
</reference>
<feature type="signal peptide" evidence="2">
    <location>
        <begin position="1"/>
        <end position="22"/>
    </location>
</feature>
<keyword evidence="2" id="KW-0732">Signal</keyword>
<evidence type="ECO:0000313" key="5">
    <source>
        <dbReference type="RefSeq" id="XP_034287010.1"/>
    </source>
</evidence>
<dbReference type="GeneID" id="117673638"/>
<evidence type="ECO:0000259" key="3">
    <source>
        <dbReference type="Pfam" id="PF00048"/>
    </source>
</evidence>
<dbReference type="InterPro" id="IPR036048">
    <property type="entry name" value="Interleukin_8-like_sf"/>
</dbReference>
<dbReference type="GO" id="GO:0006955">
    <property type="term" value="P:immune response"/>
    <property type="evidence" value="ECO:0007669"/>
    <property type="project" value="InterPro"/>
</dbReference>
<feature type="chain" id="PRO_5028131448" evidence="2">
    <location>
        <begin position="23"/>
        <end position="97"/>
    </location>
</feature>
<proteinExistence type="predicted"/>
<dbReference type="Pfam" id="PF00048">
    <property type="entry name" value="IL8"/>
    <property type="match status" value="1"/>
</dbReference>
<dbReference type="Proteomes" id="UP001652622">
    <property type="component" value="Unplaced"/>
</dbReference>
<evidence type="ECO:0000256" key="1">
    <source>
        <dbReference type="ARBA" id="ARBA00022514"/>
    </source>
</evidence>
<accession>A0A6P9D5Y3</accession>
<dbReference type="KEGG" id="pgut:117673638"/>
<dbReference type="OrthoDB" id="8872899at2759"/>
<dbReference type="OMA" id="VATVEYH"/>
<feature type="domain" description="Chemokine interleukin-8-like" evidence="3">
    <location>
        <begin position="29"/>
        <end position="85"/>
    </location>
</feature>
<name>A0A6P9D5Y3_PANGU</name>
<dbReference type="GO" id="GO:0008009">
    <property type="term" value="F:chemokine activity"/>
    <property type="evidence" value="ECO:0007669"/>
    <property type="project" value="InterPro"/>
</dbReference>
<organism evidence="4 5">
    <name type="scientific">Pantherophis guttatus</name>
    <name type="common">Corn snake</name>
    <name type="synonym">Elaphe guttata</name>
    <dbReference type="NCBI Taxonomy" id="94885"/>
    <lineage>
        <taxon>Eukaryota</taxon>
        <taxon>Metazoa</taxon>
        <taxon>Chordata</taxon>
        <taxon>Craniata</taxon>
        <taxon>Vertebrata</taxon>
        <taxon>Euteleostomi</taxon>
        <taxon>Lepidosauria</taxon>
        <taxon>Squamata</taxon>
        <taxon>Bifurcata</taxon>
        <taxon>Unidentata</taxon>
        <taxon>Episquamata</taxon>
        <taxon>Toxicofera</taxon>
        <taxon>Serpentes</taxon>
        <taxon>Colubroidea</taxon>
        <taxon>Colubridae</taxon>
        <taxon>Colubrinae</taxon>
        <taxon>Pantherophis</taxon>
    </lineage>
</organism>
<dbReference type="InParanoid" id="A0A6P9D5Y3"/>
<dbReference type="Gene3D" id="2.40.50.40">
    <property type="match status" value="1"/>
</dbReference>
<sequence>MSQQVFFTILVLLACCGALIQGLPTSSRERCLCKRSGMLSVNMERVVKVEYHKSTTSCGHEELLVFLRNNRRRCLNLNGDQGRRIKQAIIEEKNANQ</sequence>
<protein>
    <submittedName>
        <fullName evidence="5">C-X-C motif chemokine 11</fullName>
    </submittedName>
</protein>
<dbReference type="AlphaFoldDB" id="A0A6P9D5Y3"/>
<keyword evidence="1" id="KW-0202">Cytokine</keyword>
<dbReference type="SUPFAM" id="SSF54117">
    <property type="entry name" value="Interleukin 8-like chemokines"/>
    <property type="match status" value="1"/>
</dbReference>
<keyword evidence="4" id="KW-1185">Reference proteome</keyword>